<dbReference type="Pfam" id="PF00293">
    <property type="entry name" value="NUDIX"/>
    <property type="match status" value="1"/>
</dbReference>
<dbReference type="GO" id="GO:0016787">
    <property type="term" value="F:hydrolase activity"/>
    <property type="evidence" value="ECO:0007669"/>
    <property type="project" value="UniProtKB-KW"/>
</dbReference>
<feature type="domain" description="Nudix hydrolase" evidence="3">
    <location>
        <begin position="4"/>
        <end position="134"/>
    </location>
</feature>
<protein>
    <submittedName>
        <fullName evidence="4">NUDIX domain-containing protein</fullName>
    </submittedName>
</protein>
<dbReference type="Gene3D" id="3.90.79.10">
    <property type="entry name" value="Nucleoside Triphosphate Pyrophosphohydrolase"/>
    <property type="match status" value="1"/>
</dbReference>
<dbReference type="InterPro" id="IPR000086">
    <property type="entry name" value="NUDIX_hydrolase_dom"/>
</dbReference>
<dbReference type="InterPro" id="IPR015797">
    <property type="entry name" value="NUDIX_hydrolase-like_dom_sf"/>
</dbReference>
<evidence type="ECO:0000313" key="4">
    <source>
        <dbReference type="EMBL" id="MDH5162071.1"/>
    </source>
</evidence>
<evidence type="ECO:0000259" key="3">
    <source>
        <dbReference type="PROSITE" id="PS51462"/>
    </source>
</evidence>
<gene>
    <name evidence="4" type="ORF">P5X88_14065</name>
</gene>
<keyword evidence="2" id="KW-0378">Hydrolase</keyword>
<dbReference type="RefSeq" id="WP_280617094.1">
    <property type="nucleotide sequence ID" value="NZ_JAROYP010000007.1"/>
</dbReference>
<dbReference type="PANTHER" id="PTHR43046:SF14">
    <property type="entry name" value="MUTT_NUDIX FAMILY PROTEIN"/>
    <property type="match status" value="1"/>
</dbReference>
<dbReference type="PANTHER" id="PTHR43046">
    <property type="entry name" value="GDP-MANNOSE MANNOSYL HYDROLASE"/>
    <property type="match status" value="1"/>
</dbReference>
<organism evidence="4 5">
    <name type="scientific">Heyndrickxia oleronia</name>
    <dbReference type="NCBI Taxonomy" id="38875"/>
    <lineage>
        <taxon>Bacteria</taxon>
        <taxon>Bacillati</taxon>
        <taxon>Bacillota</taxon>
        <taxon>Bacilli</taxon>
        <taxon>Bacillales</taxon>
        <taxon>Bacillaceae</taxon>
        <taxon>Heyndrickxia</taxon>
    </lineage>
</organism>
<dbReference type="InterPro" id="IPR020084">
    <property type="entry name" value="NUDIX_hydrolase_CS"/>
</dbReference>
<dbReference type="AlphaFoldDB" id="A0AAW6STB6"/>
<name>A0AAW6STB6_9BACI</name>
<dbReference type="PROSITE" id="PS51462">
    <property type="entry name" value="NUDIX"/>
    <property type="match status" value="1"/>
</dbReference>
<evidence type="ECO:0000256" key="1">
    <source>
        <dbReference type="ARBA" id="ARBA00001946"/>
    </source>
</evidence>
<reference evidence="4" key="1">
    <citation type="submission" date="2023-03" db="EMBL/GenBank/DDBJ databases">
        <title>Bacterial isolates from washroom surfaces on a university campus.</title>
        <authorList>
            <person name="Holman D.B."/>
            <person name="Gzyl K.E."/>
            <person name="Taheri A.E."/>
        </authorList>
    </citation>
    <scope>NUCLEOTIDE SEQUENCE</scope>
    <source>
        <strain evidence="4">RD03</strain>
    </source>
</reference>
<evidence type="ECO:0000313" key="5">
    <source>
        <dbReference type="Proteomes" id="UP001159179"/>
    </source>
</evidence>
<comment type="cofactor">
    <cofactor evidence="1">
        <name>Mg(2+)</name>
        <dbReference type="ChEBI" id="CHEBI:18420"/>
    </cofactor>
</comment>
<dbReference type="EMBL" id="JAROYP010000007">
    <property type="protein sequence ID" value="MDH5162071.1"/>
    <property type="molecule type" value="Genomic_DNA"/>
</dbReference>
<dbReference type="Proteomes" id="UP001159179">
    <property type="component" value="Unassembled WGS sequence"/>
</dbReference>
<evidence type="ECO:0000256" key="2">
    <source>
        <dbReference type="ARBA" id="ARBA00022801"/>
    </source>
</evidence>
<comment type="caution">
    <text evidence="4">The sequence shown here is derived from an EMBL/GenBank/DDBJ whole genome shotgun (WGS) entry which is preliminary data.</text>
</comment>
<dbReference type="SUPFAM" id="SSF55811">
    <property type="entry name" value="Nudix"/>
    <property type="match status" value="1"/>
</dbReference>
<proteinExistence type="predicted"/>
<sequence>MQNPFHHLARAVFINENKILLAQAKGYTNTFLPGGHVEFGESAKETLKREIQEEMGIDCAPDHFLGLIEHKWEKKGILHCEINQLFEVRSSELSLDINPPSCEPHISFFWCNIEELEKANLQPYVLRDLIKNYVNGDQRLWWASTLAEEINEDNKS</sequence>
<dbReference type="PROSITE" id="PS00893">
    <property type="entry name" value="NUDIX_BOX"/>
    <property type="match status" value="1"/>
</dbReference>
<accession>A0AAW6STB6</accession>